<evidence type="ECO:0000313" key="1">
    <source>
        <dbReference type="EMBL" id="CAL1580161.1"/>
    </source>
</evidence>
<protein>
    <submittedName>
        <fullName evidence="1">Uncharacterized protein</fullName>
    </submittedName>
</protein>
<keyword evidence="2" id="KW-1185">Reference proteome</keyword>
<dbReference type="EMBL" id="OZ035836">
    <property type="protein sequence ID" value="CAL1580161.1"/>
    <property type="molecule type" value="Genomic_DNA"/>
</dbReference>
<reference evidence="1 2" key="1">
    <citation type="submission" date="2024-04" db="EMBL/GenBank/DDBJ databases">
        <authorList>
            <person name="Waldvogel A.-M."/>
            <person name="Schoenle A."/>
        </authorList>
    </citation>
    <scope>NUCLEOTIDE SEQUENCE [LARGE SCALE GENOMIC DNA]</scope>
</reference>
<dbReference type="AlphaFoldDB" id="A0AAV2JU81"/>
<accession>A0AAV2JU81</accession>
<evidence type="ECO:0000313" key="2">
    <source>
        <dbReference type="Proteomes" id="UP001497482"/>
    </source>
</evidence>
<sequence>MELESNAEIDKPGHHHCRRHLSPLSIVSIARCPSRGPSEKLTTMEESYHLIIPLPLPKASTFRAPVVKG</sequence>
<proteinExistence type="predicted"/>
<organism evidence="1 2">
    <name type="scientific">Knipowitschia caucasica</name>
    <name type="common">Caucasian dwarf goby</name>
    <name type="synonym">Pomatoschistus caucasicus</name>
    <dbReference type="NCBI Taxonomy" id="637954"/>
    <lineage>
        <taxon>Eukaryota</taxon>
        <taxon>Metazoa</taxon>
        <taxon>Chordata</taxon>
        <taxon>Craniata</taxon>
        <taxon>Vertebrata</taxon>
        <taxon>Euteleostomi</taxon>
        <taxon>Actinopterygii</taxon>
        <taxon>Neopterygii</taxon>
        <taxon>Teleostei</taxon>
        <taxon>Neoteleostei</taxon>
        <taxon>Acanthomorphata</taxon>
        <taxon>Gobiaria</taxon>
        <taxon>Gobiiformes</taxon>
        <taxon>Gobioidei</taxon>
        <taxon>Gobiidae</taxon>
        <taxon>Gobiinae</taxon>
        <taxon>Knipowitschia</taxon>
    </lineage>
</organism>
<gene>
    <name evidence="1" type="ORF">KC01_LOCUS11056</name>
</gene>
<name>A0AAV2JU81_KNICA</name>
<dbReference type="Proteomes" id="UP001497482">
    <property type="component" value="Chromosome 14"/>
</dbReference>